<evidence type="ECO:0000256" key="4">
    <source>
        <dbReference type="ARBA" id="ARBA00023136"/>
    </source>
</evidence>
<proteinExistence type="predicted"/>
<evidence type="ECO:0000256" key="3">
    <source>
        <dbReference type="ARBA" id="ARBA00022989"/>
    </source>
</evidence>
<keyword evidence="4" id="KW-0472">Membrane</keyword>
<dbReference type="EMBL" id="CADCVA010000040">
    <property type="protein sequence ID" value="CAA9402645.1"/>
    <property type="molecule type" value="Genomic_DNA"/>
</dbReference>
<gene>
    <name evidence="5" type="ORF">AVDCRST_MAG82-293</name>
</gene>
<accession>A0A6J4P052</accession>
<dbReference type="PANTHER" id="PTHR12745:SF6">
    <property type="entry name" value="PROTEIN ST7 HOMOLOG"/>
    <property type="match status" value="1"/>
</dbReference>
<reference evidence="5" key="1">
    <citation type="submission" date="2020-02" db="EMBL/GenBank/DDBJ databases">
        <authorList>
            <person name="Meier V. D."/>
        </authorList>
    </citation>
    <scope>NUCLEOTIDE SEQUENCE</scope>
    <source>
        <strain evidence="5">AVDCRST_MAG82</strain>
    </source>
</reference>
<name>A0A6J4P052_9ACTN</name>
<evidence type="ECO:0000313" key="5">
    <source>
        <dbReference type="EMBL" id="CAA9402645.1"/>
    </source>
</evidence>
<evidence type="ECO:0000256" key="1">
    <source>
        <dbReference type="ARBA" id="ARBA00004141"/>
    </source>
</evidence>
<dbReference type="Gene3D" id="1.25.40.10">
    <property type="entry name" value="Tetratricopeptide repeat domain"/>
    <property type="match status" value="1"/>
</dbReference>
<sequence length="227" mass="25498">MQLARKALKVSKDCADAYVLLAEETAKDLDEAMKLYEQGVEAGERALGPEAFEEGEGHFWGILETRPYMRARHGLAFCLWEAGEREKVIEHYTEMLRLNPGDNQGIRYVFAGCLLEEGYDEALGELLRQYEADIAASWVYTRALWAFRKEGASKEAAAALEEALEANPFVPLYLLGQKRLPAAPPELIGLGDEREAVSYAMEDLTVWLKTSGALEWLRENVPERPGE</sequence>
<protein>
    <submittedName>
        <fullName evidence="5">Uncharacterized protein</fullName>
    </submittedName>
</protein>
<dbReference type="PANTHER" id="PTHR12745">
    <property type="entry name" value="SUPPRESSION OF TUMORIGENICITY 7"/>
    <property type="match status" value="1"/>
</dbReference>
<dbReference type="InterPro" id="IPR007311">
    <property type="entry name" value="ST7"/>
</dbReference>
<organism evidence="5">
    <name type="scientific">uncultured Rubrobacteraceae bacterium</name>
    <dbReference type="NCBI Taxonomy" id="349277"/>
    <lineage>
        <taxon>Bacteria</taxon>
        <taxon>Bacillati</taxon>
        <taxon>Actinomycetota</taxon>
        <taxon>Rubrobacteria</taxon>
        <taxon>Rubrobacterales</taxon>
        <taxon>Rubrobacteraceae</taxon>
        <taxon>environmental samples</taxon>
    </lineage>
</organism>
<comment type="subcellular location">
    <subcellularLocation>
        <location evidence="1">Membrane</location>
        <topology evidence="1">Multi-pass membrane protein</topology>
    </subcellularLocation>
</comment>
<keyword evidence="3" id="KW-1133">Transmembrane helix</keyword>
<dbReference type="SUPFAM" id="SSF81901">
    <property type="entry name" value="HCP-like"/>
    <property type="match status" value="1"/>
</dbReference>
<evidence type="ECO:0000256" key="2">
    <source>
        <dbReference type="ARBA" id="ARBA00022692"/>
    </source>
</evidence>
<dbReference type="AlphaFoldDB" id="A0A6J4P052"/>
<dbReference type="Pfam" id="PF04184">
    <property type="entry name" value="ST7"/>
    <property type="match status" value="1"/>
</dbReference>
<keyword evidence="2" id="KW-0812">Transmembrane</keyword>
<dbReference type="InterPro" id="IPR011990">
    <property type="entry name" value="TPR-like_helical_dom_sf"/>
</dbReference>
<dbReference type="GO" id="GO:0016020">
    <property type="term" value="C:membrane"/>
    <property type="evidence" value="ECO:0007669"/>
    <property type="project" value="UniProtKB-SubCell"/>
</dbReference>